<keyword evidence="2" id="KW-0723">Serine/threonine-protein kinase</keyword>
<evidence type="ECO:0000256" key="4">
    <source>
        <dbReference type="ARBA" id="ARBA00022741"/>
    </source>
</evidence>
<dbReference type="PANTHER" id="PTHR48005:SF16">
    <property type="entry name" value="MDIS1-INTERACTING RECEPTOR LIKE KINASE 2-LIKE ISOFORM X1"/>
    <property type="match status" value="1"/>
</dbReference>
<keyword evidence="6" id="KW-0067">ATP-binding</keyword>
<name>A0AAV1S6N7_9ROSI</name>
<organism evidence="10 11">
    <name type="scientific">Dovyalis caffra</name>
    <dbReference type="NCBI Taxonomy" id="77055"/>
    <lineage>
        <taxon>Eukaryota</taxon>
        <taxon>Viridiplantae</taxon>
        <taxon>Streptophyta</taxon>
        <taxon>Embryophyta</taxon>
        <taxon>Tracheophyta</taxon>
        <taxon>Spermatophyta</taxon>
        <taxon>Magnoliopsida</taxon>
        <taxon>eudicotyledons</taxon>
        <taxon>Gunneridae</taxon>
        <taxon>Pentapetalae</taxon>
        <taxon>rosids</taxon>
        <taxon>fabids</taxon>
        <taxon>Malpighiales</taxon>
        <taxon>Salicaceae</taxon>
        <taxon>Flacourtieae</taxon>
        <taxon>Dovyalis</taxon>
    </lineage>
</organism>
<dbReference type="EMBL" id="CAWUPB010001173">
    <property type="protein sequence ID" value="CAK7346008.1"/>
    <property type="molecule type" value="Genomic_DNA"/>
</dbReference>
<protein>
    <recommendedName>
        <fullName evidence="1">non-specific serine/threonine protein kinase</fullName>
        <ecNumber evidence="1">2.7.11.1</ecNumber>
    </recommendedName>
</protein>
<evidence type="ECO:0000256" key="8">
    <source>
        <dbReference type="ARBA" id="ARBA00048679"/>
    </source>
</evidence>
<dbReference type="Proteomes" id="UP001314170">
    <property type="component" value="Unassembled WGS sequence"/>
</dbReference>
<dbReference type="Gene3D" id="1.10.510.10">
    <property type="entry name" value="Transferase(Phosphotransferase) domain 1"/>
    <property type="match status" value="1"/>
</dbReference>
<dbReference type="InterPro" id="IPR051420">
    <property type="entry name" value="Ser_Thr_Kinases_DiverseReg"/>
</dbReference>
<dbReference type="SUPFAM" id="SSF56112">
    <property type="entry name" value="Protein kinase-like (PK-like)"/>
    <property type="match status" value="1"/>
</dbReference>
<accession>A0AAV1S6N7</accession>
<reference evidence="10 11" key="1">
    <citation type="submission" date="2024-01" db="EMBL/GenBank/DDBJ databases">
        <authorList>
            <person name="Waweru B."/>
        </authorList>
    </citation>
    <scope>NUCLEOTIDE SEQUENCE [LARGE SCALE GENOMIC DNA]</scope>
</reference>
<dbReference type="InterPro" id="IPR011009">
    <property type="entry name" value="Kinase-like_dom_sf"/>
</dbReference>
<evidence type="ECO:0000256" key="7">
    <source>
        <dbReference type="ARBA" id="ARBA00047899"/>
    </source>
</evidence>
<proteinExistence type="predicted"/>
<keyword evidence="11" id="KW-1185">Reference proteome</keyword>
<evidence type="ECO:0000256" key="5">
    <source>
        <dbReference type="ARBA" id="ARBA00022777"/>
    </source>
</evidence>
<evidence type="ECO:0000313" key="11">
    <source>
        <dbReference type="Proteomes" id="UP001314170"/>
    </source>
</evidence>
<evidence type="ECO:0000259" key="9">
    <source>
        <dbReference type="Pfam" id="PF07714"/>
    </source>
</evidence>
<dbReference type="InterPro" id="IPR001245">
    <property type="entry name" value="Ser-Thr/Tyr_kinase_cat_dom"/>
</dbReference>
<sequence length="165" mass="18518">MTVTEKCDVYSFGVVALETLMGRHPGDILLSSAQAIQLKEVLDPRLSPPTNEIIRQNICIIATLAFSCLHSKPNSRPSMKFVSQEFLNPKRSLVGLEISLLELQNRGTDGEISLVENNMDPCISFGLERQYEITQERPDELDLEPAYENAMHSIYKSSIIIEGKH</sequence>
<evidence type="ECO:0000256" key="1">
    <source>
        <dbReference type="ARBA" id="ARBA00012513"/>
    </source>
</evidence>
<evidence type="ECO:0000256" key="2">
    <source>
        <dbReference type="ARBA" id="ARBA00022527"/>
    </source>
</evidence>
<evidence type="ECO:0000256" key="6">
    <source>
        <dbReference type="ARBA" id="ARBA00022840"/>
    </source>
</evidence>
<dbReference type="AlphaFoldDB" id="A0AAV1S6N7"/>
<gene>
    <name evidence="10" type="ORF">DCAF_LOCUS18675</name>
</gene>
<keyword evidence="3" id="KW-0808">Transferase</keyword>
<comment type="catalytic activity">
    <reaction evidence="8">
        <text>L-seryl-[protein] + ATP = O-phospho-L-seryl-[protein] + ADP + H(+)</text>
        <dbReference type="Rhea" id="RHEA:17989"/>
        <dbReference type="Rhea" id="RHEA-COMP:9863"/>
        <dbReference type="Rhea" id="RHEA-COMP:11604"/>
        <dbReference type="ChEBI" id="CHEBI:15378"/>
        <dbReference type="ChEBI" id="CHEBI:29999"/>
        <dbReference type="ChEBI" id="CHEBI:30616"/>
        <dbReference type="ChEBI" id="CHEBI:83421"/>
        <dbReference type="ChEBI" id="CHEBI:456216"/>
        <dbReference type="EC" id="2.7.11.1"/>
    </reaction>
</comment>
<keyword evidence="4" id="KW-0547">Nucleotide-binding</keyword>
<comment type="catalytic activity">
    <reaction evidence="7">
        <text>L-threonyl-[protein] + ATP = O-phospho-L-threonyl-[protein] + ADP + H(+)</text>
        <dbReference type="Rhea" id="RHEA:46608"/>
        <dbReference type="Rhea" id="RHEA-COMP:11060"/>
        <dbReference type="Rhea" id="RHEA-COMP:11605"/>
        <dbReference type="ChEBI" id="CHEBI:15378"/>
        <dbReference type="ChEBI" id="CHEBI:30013"/>
        <dbReference type="ChEBI" id="CHEBI:30616"/>
        <dbReference type="ChEBI" id="CHEBI:61977"/>
        <dbReference type="ChEBI" id="CHEBI:456216"/>
        <dbReference type="EC" id="2.7.11.1"/>
    </reaction>
</comment>
<dbReference type="GO" id="GO:0004674">
    <property type="term" value="F:protein serine/threonine kinase activity"/>
    <property type="evidence" value="ECO:0007669"/>
    <property type="project" value="UniProtKB-KW"/>
</dbReference>
<evidence type="ECO:0000256" key="3">
    <source>
        <dbReference type="ARBA" id="ARBA00022679"/>
    </source>
</evidence>
<evidence type="ECO:0000313" key="10">
    <source>
        <dbReference type="EMBL" id="CAK7346008.1"/>
    </source>
</evidence>
<dbReference type="PANTHER" id="PTHR48005">
    <property type="entry name" value="LEUCINE RICH REPEAT KINASE 2"/>
    <property type="match status" value="1"/>
</dbReference>
<feature type="domain" description="Serine-threonine/tyrosine-protein kinase catalytic" evidence="9">
    <location>
        <begin position="3"/>
        <end position="85"/>
    </location>
</feature>
<dbReference type="Pfam" id="PF07714">
    <property type="entry name" value="PK_Tyr_Ser-Thr"/>
    <property type="match status" value="1"/>
</dbReference>
<keyword evidence="5" id="KW-0418">Kinase</keyword>
<dbReference type="GO" id="GO:0005524">
    <property type="term" value="F:ATP binding"/>
    <property type="evidence" value="ECO:0007669"/>
    <property type="project" value="UniProtKB-KW"/>
</dbReference>
<dbReference type="EC" id="2.7.11.1" evidence="1"/>
<comment type="caution">
    <text evidence="10">The sequence shown here is derived from an EMBL/GenBank/DDBJ whole genome shotgun (WGS) entry which is preliminary data.</text>
</comment>